<proteinExistence type="predicted"/>
<gene>
    <name evidence="1" type="ORF">Ctob_012542</name>
</gene>
<dbReference type="EMBL" id="JWZX01002236">
    <property type="protein sequence ID" value="KOO30398.1"/>
    <property type="molecule type" value="Genomic_DNA"/>
</dbReference>
<keyword evidence="2" id="KW-1185">Reference proteome</keyword>
<reference evidence="2" key="1">
    <citation type="journal article" date="2015" name="PLoS Genet.">
        <title>Genome Sequence and Transcriptome Analyses of Chrysochromulina tobin: Metabolic Tools for Enhanced Algal Fitness in the Prominent Order Prymnesiales (Haptophyceae).</title>
        <authorList>
            <person name="Hovde B.T."/>
            <person name="Deodato C.R."/>
            <person name="Hunsperger H.M."/>
            <person name="Ryken S.A."/>
            <person name="Yost W."/>
            <person name="Jha R.K."/>
            <person name="Patterson J."/>
            <person name="Monnat R.J. Jr."/>
            <person name="Barlow S.B."/>
            <person name="Starkenburg S.R."/>
            <person name="Cattolico R.A."/>
        </authorList>
    </citation>
    <scope>NUCLEOTIDE SEQUENCE</scope>
    <source>
        <strain evidence="2">CCMP291</strain>
    </source>
</reference>
<evidence type="ECO:0000313" key="2">
    <source>
        <dbReference type="Proteomes" id="UP000037460"/>
    </source>
</evidence>
<accession>A0A0M0JW93</accession>
<sequence length="218" mass="24711">MAVQAIYSEVTEHSGNKPEPIGTRLSESRGGFWDVFFMGAAFSYAVYCSEYVELASDVWNVLLCRESEDREALHCGSRGLTLYQNGTLLPERPELNGRRVAVTPSMYKNYIMPPEERPDAEKARMPVLVETIDAWTYDLISQPNSADRLRREVGRSLPWAGSEAGGGALWNVLIEREAGGHFYYSEEEFHVELREASLRVTIFDRRCHTTQLVDGRPD</sequence>
<dbReference type="Proteomes" id="UP000037460">
    <property type="component" value="Unassembled WGS sequence"/>
</dbReference>
<evidence type="ECO:0000313" key="1">
    <source>
        <dbReference type="EMBL" id="KOO30398.1"/>
    </source>
</evidence>
<protein>
    <submittedName>
        <fullName evidence="1">Uncharacterized protein</fullName>
    </submittedName>
</protein>
<dbReference type="AlphaFoldDB" id="A0A0M0JW93"/>
<organism evidence="1 2">
    <name type="scientific">Chrysochromulina tobinii</name>
    <dbReference type="NCBI Taxonomy" id="1460289"/>
    <lineage>
        <taxon>Eukaryota</taxon>
        <taxon>Haptista</taxon>
        <taxon>Haptophyta</taxon>
        <taxon>Prymnesiophyceae</taxon>
        <taxon>Prymnesiales</taxon>
        <taxon>Chrysochromulinaceae</taxon>
        <taxon>Chrysochromulina</taxon>
    </lineage>
</organism>
<name>A0A0M0JW93_9EUKA</name>
<comment type="caution">
    <text evidence="1">The sequence shown here is derived from an EMBL/GenBank/DDBJ whole genome shotgun (WGS) entry which is preliminary data.</text>
</comment>